<dbReference type="AlphaFoldDB" id="A0A914Y6M0"/>
<dbReference type="Proteomes" id="UP000887577">
    <property type="component" value="Unplaced"/>
</dbReference>
<accession>A0A914Y6M0</accession>
<reference evidence="2" key="1">
    <citation type="submission" date="2022-11" db="UniProtKB">
        <authorList>
            <consortium name="WormBaseParasite"/>
        </authorList>
    </citation>
    <scope>IDENTIFICATION</scope>
</reference>
<organism evidence="1 2">
    <name type="scientific">Panagrolaimus superbus</name>
    <dbReference type="NCBI Taxonomy" id="310955"/>
    <lineage>
        <taxon>Eukaryota</taxon>
        <taxon>Metazoa</taxon>
        <taxon>Ecdysozoa</taxon>
        <taxon>Nematoda</taxon>
        <taxon>Chromadorea</taxon>
        <taxon>Rhabditida</taxon>
        <taxon>Tylenchina</taxon>
        <taxon>Panagrolaimomorpha</taxon>
        <taxon>Panagrolaimoidea</taxon>
        <taxon>Panagrolaimidae</taxon>
        <taxon>Panagrolaimus</taxon>
    </lineage>
</organism>
<protein>
    <submittedName>
        <fullName evidence="2">Uncharacterized protein</fullName>
    </submittedName>
</protein>
<name>A0A914Y6M0_9BILA</name>
<dbReference type="WBParaSite" id="PSU_v2.g15098.t1">
    <property type="protein sequence ID" value="PSU_v2.g15098.t1"/>
    <property type="gene ID" value="PSU_v2.g15098"/>
</dbReference>
<keyword evidence="1" id="KW-1185">Reference proteome</keyword>
<evidence type="ECO:0000313" key="1">
    <source>
        <dbReference type="Proteomes" id="UP000887577"/>
    </source>
</evidence>
<proteinExistence type="predicted"/>
<sequence length="70" mass="8269">MPHRFIRFFLNNEKVVQQMADSTLMRQAARLFVSGLFRTRSAIEDSTISRRIGIFSNTFKDEFKKQLKGR</sequence>
<evidence type="ECO:0000313" key="2">
    <source>
        <dbReference type="WBParaSite" id="PSU_v2.g15098.t1"/>
    </source>
</evidence>